<comment type="caution">
    <text evidence="3">The sequence shown here is derived from an EMBL/GenBank/DDBJ whole genome shotgun (WGS) entry which is preliminary data.</text>
</comment>
<dbReference type="EMBL" id="QXGB01000527">
    <property type="protein sequence ID" value="KAE9211797.1"/>
    <property type="molecule type" value="Genomic_DNA"/>
</dbReference>
<dbReference type="InterPro" id="IPR018289">
    <property type="entry name" value="MULE_transposase_dom"/>
</dbReference>
<feature type="compositionally biased region" description="Polar residues" evidence="1">
    <location>
        <begin position="503"/>
        <end position="523"/>
    </location>
</feature>
<sequence>MDDLSALSPLRARITPAMKVVLEDQLERHPSLTPLQLLSTLSYKIANTELRGPEPSYNQVEYFLRVWRDNHPGADTHQVSSAIDPSLYDEVGIHERSPRAVVYFSEAVRDEGRWVSRVGVGTEDDPYRIGLTCYQLLYDYVQVQTNPDVAVIVHIDSTFNTVKQKYPAFVIGYSDRCGQFFPLGYFCTSKRKNADVGWCLRHLQRAILDTFHVHFQPEFVMTDADKAQYKASRNELPSSRVLMCWYHVTANVYKQARSRSVSLEETDKFFEDLYDLHYVPEDEFEDLKTKILARWAALPAGSAAFKMGCYVKKSWIDGKFCDWQAFLTSKGCVATNNPLEQYHKTYKIVSNKPKAIPLQMLEGMNASLQAFIATNRGFQTAVEASARLLKAYALLKPHHCLLPVRLPSMGELRTLLYRVDHLPLPPIEQATRDKLKRVASSNHIRRRASRQAFVFLVPHQCGVHSCLTLLAFDVVLAVPAHAHRMADDTGDAQGQDQADNAELTPNSGNQDPAVTSPPSTLSPFRSIGTGTLLEAMDASTTSESGDNGIAASGNSGGLVAGNNDGEDGGPRQAVTHEPRAIGSSVSLVPQPVRRSSRQRRQTQRARESSAQSKRHRR</sequence>
<keyword evidence="4" id="KW-1185">Reference proteome</keyword>
<feature type="compositionally biased region" description="Basic residues" evidence="1">
    <location>
        <begin position="594"/>
        <end position="603"/>
    </location>
</feature>
<proteinExistence type="predicted"/>
<feature type="domain" description="MULE transposase" evidence="2">
    <location>
        <begin position="152"/>
        <end position="251"/>
    </location>
</feature>
<dbReference type="Pfam" id="PF10551">
    <property type="entry name" value="MULE"/>
    <property type="match status" value="1"/>
</dbReference>
<feature type="region of interest" description="Disordered" evidence="1">
    <location>
        <begin position="487"/>
        <end position="526"/>
    </location>
</feature>
<organism evidence="3 4">
    <name type="scientific">Phytophthora fragariae</name>
    <dbReference type="NCBI Taxonomy" id="53985"/>
    <lineage>
        <taxon>Eukaryota</taxon>
        <taxon>Sar</taxon>
        <taxon>Stramenopiles</taxon>
        <taxon>Oomycota</taxon>
        <taxon>Peronosporomycetes</taxon>
        <taxon>Peronosporales</taxon>
        <taxon>Peronosporaceae</taxon>
        <taxon>Phytophthora</taxon>
    </lineage>
</organism>
<feature type="region of interest" description="Disordered" evidence="1">
    <location>
        <begin position="538"/>
        <end position="617"/>
    </location>
</feature>
<protein>
    <recommendedName>
        <fullName evidence="2">MULE transposase domain-containing protein</fullName>
    </recommendedName>
</protein>
<evidence type="ECO:0000313" key="3">
    <source>
        <dbReference type="EMBL" id="KAE9211797.1"/>
    </source>
</evidence>
<evidence type="ECO:0000256" key="1">
    <source>
        <dbReference type="SAM" id="MobiDB-lite"/>
    </source>
</evidence>
<accession>A0A6A3Y412</accession>
<dbReference type="Proteomes" id="UP000433483">
    <property type="component" value="Unassembled WGS sequence"/>
</dbReference>
<evidence type="ECO:0000259" key="2">
    <source>
        <dbReference type="Pfam" id="PF10551"/>
    </source>
</evidence>
<name>A0A6A3Y412_9STRA</name>
<dbReference type="OrthoDB" id="128837at2759"/>
<reference evidence="3 4" key="1">
    <citation type="submission" date="2018-08" db="EMBL/GenBank/DDBJ databases">
        <title>Genomic investigation of the strawberry pathogen Phytophthora fragariae indicates pathogenicity is determined by transcriptional variation in three key races.</title>
        <authorList>
            <person name="Adams T.M."/>
            <person name="Armitage A.D."/>
            <person name="Sobczyk M.K."/>
            <person name="Bates H.J."/>
            <person name="Dunwell J.M."/>
            <person name="Nellist C.F."/>
            <person name="Harrison R.J."/>
        </authorList>
    </citation>
    <scope>NUCLEOTIDE SEQUENCE [LARGE SCALE GENOMIC DNA]</scope>
    <source>
        <strain evidence="3 4">NOV-27</strain>
    </source>
</reference>
<gene>
    <name evidence="3" type="ORF">PF005_g10866</name>
</gene>
<evidence type="ECO:0000313" key="4">
    <source>
        <dbReference type="Proteomes" id="UP000433483"/>
    </source>
</evidence>
<dbReference type="AlphaFoldDB" id="A0A6A3Y412"/>